<gene>
    <name evidence="1" type="ORF">QIS96_35235</name>
</gene>
<sequence>MGRVGVVGRIVAGDEVGKFVRVDQLSGEPSSYLVLLAYDREFRRGCGDYWVEDLASVGQFFAEGEWDVEWLSPGSVSTGKGRR</sequence>
<evidence type="ECO:0000313" key="2">
    <source>
        <dbReference type="Proteomes" id="UP001223978"/>
    </source>
</evidence>
<organism evidence="1 2">
    <name type="scientific">Streptomyces cavernicola</name>
    <dbReference type="NCBI Taxonomy" id="3043613"/>
    <lineage>
        <taxon>Bacteria</taxon>
        <taxon>Bacillati</taxon>
        <taxon>Actinomycetota</taxon>
        <taxon>Actinomycetes</taxon>
        <taxon>Kitasatosporales</taxon>
        <taxon>Streptomycetaceae</taxon>
        <taxon>Streptomyces</taxon>
    </lineage>
</organism>
<accession>A0ABT6SNQ0</accession>
<keyword evidence="2" id="KW-1185">Reference proteome</keyword>
<reference evidence="1 2" key="1">
    <citation type="submission" date="2023-05" db="EMBL/GenBank/DDBJ databases">
        <title>Draft genome sequence of Streptomyces sp. B-S-A6 isolated from a cave soil in Thailand.</title>
        <authorList>
            <person name="Chamroensaksri N."/>
            <person name="Muangham S."/>
        </authorList>
    </citation>
    <scope>NUCLEOTIDE SEQUENCE [LARGE SCALE GENOMIC DNA]</scope>
    <source>
        <strain evidence="1 2">B-S-A6</strain>
    </source>
</reference>
<evidence type="ECO:0000313" key="1">
    <source>
        <dbReference type="EMBL" id="MDI3409058.1"/>
    </source>
</evidence>
<dbReference type="RefSeq" id="WP_282546930.1">
    <property type="nucleotide sequence ID" value="NZ_JASCIQ010000058.1"/>
</dbReference>
<comment type="caution">
    <text evidence="1">The sequence shown here is derived from an EMBL/GenBank/DDBJ whole genome shotgun (WGS) entry which is preliminary data.</text>
</comment>
<name>A0ABT6SNQ0_9ACTN</name>
<dbReference type="Proteomes" id="UP001223978">
    <property type="component" value="Unassembled WGS sequence"/>
</dbReference>
<proteinExistence type="predicted"/>
<dbReference type="EMBL" id="JASCIQ010000058">
    <property type="protein sequence ID" value="MDI3409058.1"/>
    <property type="molecule type" value="Genomic_DNA"/>
</dbReference>
<protein>
    <submittedName>
        <fullName evidence="1">Uncharacterized protein</fullName>
    </submittedName>
</protein>